<proteinExistence type="predicted"/>
<dbReference type="RefSeq" id="WP_311192368.1">
    <property type="nucleotide sequence ID" value="NZ_CP115541.1"/>
</dbReference>
<evidence type="ECO:0000313" key="2">
    <source>
        <dbReference type="EMBL" id="WNH53207.1"/>
    </source>
</evidence>
<dbReference type="Proteomes" id="UP001302072">
    <property type="component" value="Chromosome"/>
</dbReference>
<evidence type="ECO:0000313" key="3">
    <source>
        <dbReference type="Proteomes" id="UP001302072"/>
    </source>
</evidence>
<reference evidence="2 3" key="1">
    <citation type="submission" date="2022-12" db="EMBL/GenBank/DDBJ databases">
        <title>Two new species, Stenotrophomonas aracearum and Stenotrophomonas oahuensis, isolated from Anthurium (Araceae family) in Hawaii.</title>
        <authorList>
            <person name="Chunag S.C."/>
            <person name="Dobhal S."/>
            <person name="Alvarez A."/>
            <person name="Arif M."/>
        </authorList>
    </citation>
    <scope>NUCLEOTIDE SEQUENCE [LARGE SCALE GENOMIC DNA]</scope>
    <source>
        <strain evidence="2 3">A5586</strain>
    </source>
</reference>
<sequence>MATKKPAVKMSTRKWAKGSPRRPTRVKPTMYAYFKSIEEELAYVYGSMTPEDDVKILYAARILPPSGRLSSKFK</sequence>
<protein>
    <submittedName>
        <fullName evidence="2">Uncharacterized protein</fullName>
    </submittedName>
</protein>
<keyword evidence="3" id="KW-1185">Reference proteome</keyword>
<name>A0ABY9YQN8_9GAMM</name>
<accession>A0ABY9YQN8</accession>
<feature type="compositionally biased region" description="Basic residues" evidence="1">
    <location>
        <begin position="11"/>
        <end position="23"/>
    </location>
</feature>
<evidence type="ECO:0000256" key="1">
    <source>
        <dbReference type="SAM" id="MobiDB-lite"/>
    </source>
</evidence>
<feature type="region of interest" description="Disordered" evidence="1">
    <location>
        <begin position="1"/>
        <end position="23"/>
    </location>
</feature>
<dbReference type="EMBL" id="CP115541">
    <property type="protein sequence ID" value="WNH53207.1"/>
    <property type="molecule type" value="Genomic_DNA"/>
</dbReference>
<gene>
    <name evidence="2" type="ORF">PDM29_02725</name>
</gene>
<organism evidence="2 3">
    <name type="scientific">Stenotrophomonas oahuensis</name>
    <dbReference type="NCBI Taxonomy" id="3003271"/>
    <lineage>
        <taxon>Bacteria</taxon>
        <taxon>Pseudomonadati</taxon>
        <taxon>Pseudomonadota</taxon>
        <taxon>Gammaproteobacteria</taxon>
        <taxon>Lysobacterales</taxon>
        <taxon>Lysobacteraceae</taxon>
        <taxon>Stenotrophomonas</taxon>
    </lineage>
</organism>